<dbReference type="InterPro" id="IPR019734">
    <property type="entry name" value="TPR_rpt"/>
</dbReference>
<keyword evidence="1" id="KW-0802">TPR repeat</keyword>
<feature type="repeat" description="TPR" evidence="1">
    <location>
        <begin position="20"/>
        <end position="53"/>
    </location>
</feature>
<dbReference type="SMART" id="SM00028">
    <property type="entry name" value="TPR"/>
    <property type="match status" value="2"/>
</dbReference>
<gene>
    <name evidence="2" type="ORF">EV678_1787</name>
</gene>
<dbReference type="Gene3D" id="1.25.40.10">
    <property type="entry name" value="Tetratricopeptide repeat domain"/>
    <property type="match status" value="1"/>
</dbReference>
<dbReference type="PROSITE" id="PS50005">
    <property type="entry name" value="TPR"/>
    <property type="match status" value="1"/>
</dbReference>
<evidence type="ECO:0000313" key="3">
    <source>
        <dbReference type="Proteomes" id="UP000292136"/>
    </source>
</evidence>
<sequence length="117" mass="12814">MTTAIIANLEKLLDGPRDGALLRYSLGNEWLKAEQWEQAAARFREAVDKDPKYSAAWKLLGKALAEGGRPAEALAAYRQGITVAEGRGDVQAAKEMTVFARRLEKLLQSPDTGPDQT</sequence>
<reference evidence="2 3" key="1">
    <citation type="submission" date="2019-02" db="EMBL/GenBank/DDBJ databases">
        <title>Genomic Encyclopedia of Type Strains, Phase IV (KMG-IV): sequencing the most valuable type-strain genomes for metagenomic binning, comparative biology and taxonomic classification.</title>
        <authorList>
            <person name="Goeker M."/>
        </authorList>
    </citation>
    <scope>NUCLEOTIDE SEQUENCE [LARGE SCALE GENOMIC DNA]</scope>
    <source>
        <strain evidence="2 3">DSM 21223</strain>
    </source>
</reference>
<name>A0ABY0ITQ2_9RHOO</name>
<proteinExistence type="predicted"/>
<keyword evidence="3" id="KW-1185">Reference proteome</keyword>
<evidence type="ECO:0000313" key="2">
    <source>
        <dbReference type="EMBL" id="RZT90962.1"/>
    </source>
</evidence>
<organism evidence="2 3">
    <name type="scientific">Azospira oryzae</name>
    <dbReference type="NCBI Taxonomy" id="146939"/>
    <lineage>
        <taxon>Bacteria</taxon>
        <taxon>Pseudomonadati</taxon>
        <taxon>Pseudomonadota</taxon>
        <taxon>Betaproteobacteria</taxon>
        <taxon>Rhodocyclales</taxon>
        <taxon>Rhodocyclaceae</taxon>
        <taxon>Azospira</taxon>
    </lineage>
</organism>
<dbReference type="SUPFAM" id="SSF48452">
    <property type="entry name" value="TPR-like"/>
    <property type="match status" value="1"/>
</dbReference>
<evidence type="ECO:0000256" key="1">
    <source>
        <dbReference type="PROSITE-ProRule" id="PRU00339"/>
    </source>
</evidence>
<dbReference type="Proteomes" id="UP000292136">
    <property type="component" value="Unassembled WGS sequence"/>
</dbReference>
<dbReference type="Pfam" id="PF13432">
    <property type="entry name" value="TPR_16"/>
    <property type="match status" value="1"/>
</dbReference>
<dbReference type="RefSeq" id="WP_130459219.1">
    <property type="nucleotide sequence ID" value="NZ_SHKM01000001.1"/>
</dbReference>
<dbReference type="InterPro" id="IPR011990">
    <property type="entry name" value="TPR-like_helical_dom_sf"/>
</dbReference>
<comment type="caution">
    <text evidence="2">The sequence shown here is derived from an EMBL/GenBank/DDBJ whole genome shotgun (WGS) entry which is preliminary data.</text>
</comment>
<protein>
    <submittedName>
        <fullName evidence="2">Tetratricopeptide repeat protein</fullName>
    </submittedName>
</protein>
<accession>A0ABY0ITQ2</accession>
<dbReference type="EMBL" id="SHKM01000001">
    <property type="protein sequence ID" value="RZT90962.1"/>
    <property type="molecule type" value="Genomic_DNA"/>
</dbReference>